<dbReference type="Proteomes" id="UP000189462">
    <property type="component" value="Unassembled WGS sequence"/>
</dbReference>
<evidence type="ECO:0000313" key="4">
    <source>
        <dbReference type="Proteomes" id="UP000189462"/>
    </source>
</evidence>
<evidence type="ECO:0000313" key="3">
    <source>
        <dbReference type="EMBL" id="OOG23841.1"/>
    </source>
</evidence>
<accession>A0A1V3NFJ4</accession>
<comment type="function">
    <text evidence="1">Binds the second messenger bis-(3'-5') cyclic dimeric guanosine monophosphate (c-di-GMP). Can bind two c-di-GMP molecules per monomer. May play a role in bacterial second-messenger regulated processes. Binding to c-di-GMP induces a conformational change of the C- and N-termini resulting in the exposure of a highly negative surface on one side of the protein to a possible effector protein.</text>
</comment>
<dbReference type="PIRSF" id="PIRSF028141">
    <property type="entry name" value="C-di-GMP_BP_PA4608"/>
    <property type="match status" value="1"/>
</dbReference>
<reference evidence="3 4" key="1">
    <citation type="submission" date="2017-02" db="EMBL/GenBank/DDBJ databases">
        <title>Genomic diversity within the haloalkaliphilic genus Thioalkalivibrio.</title>
        <authorList>
            <person name="Ahn A.-C."/>
            <person name="Meier-Kolthoff J."/>
            <person name="Overmars L."/>
            <person name="Richter M."/>
            <person name="Woyke T."/>
            <person name="Sorokin D.Y."/>
            <person name="Muyzer G."/>
        </authorList>
    </citation>
    <scope>NUCLEOTIDE SEQUENCE [LARGE SCALE GENOMIC DNA]</scope>
    <source>
        <strain evidence="3 4">ALJD</strain>
    </source>
</reference>
<dbReference type="EMBL" id="MVBK01000057">
    <property type="protein sequence ID" value="OOG23841.1"/>
    <property type="molecule type" value="Genomic_DNA"/>
</dbReference>
<keyword evidence="1" id="KW-0973">c-di-GMP</keyword>
<evidence type="ECO:0000259" key="2">
    <source>
        <dbReference type="Pfam" id="PF07238"/>
    </source>
</evidence>
<dbReference type="InterPro" id="IPR009875">
    <property type="entry name" value="PilZ_domain"/>
</dbReference>
<dbReference type="InterPro" id="IPR027021">
    <property type="entry name" value="C-di-GMP_BP_PA4608"/>
</dbReference>
<comment type="subunit">
    <text evidence="1">Monomer in both c-di-GMP-bound and free forms.</text>
</comment>
<dbReference type="Gene3D" id="2.40.10.220">
    <property type="entry name" value="predicted glycosyltransferase like domains"/>
    <property type="match status" value="1"/>
</dbReference>
<dbReference type="GO" id="GO:0035438">
    <property type="term" value="F:cyclic-di-GMP binding"/>
    <property type="evidence" value="ECO:0007669"/>
    <property type="project" value="InterPro"/>
</dbReference>
<evidence type="ECO:0000256" key="1">
    <source>
        <dbReference type="PIRNR" id="PIRNR028141"/>
    </source>
</evidence>
<dbReference type="STRING" id="108003.B1C78_09930"/>
<dbReference type="AlphaFoldDB" id="A0A1V3NFJ4"/>
<protein>
    <recommendedName>
        <fullName evidence="1">Cyclic diguanosine monophosphate-binding protein</fullName>
        <shortName evidence="1">c-di-GMP-binding protein</shortName>
    </recommendedName>
    <alternativeName>
        <fullName evidence="1">Pilz domain-containing protein</fullName>
    </alternativeName>
</protein>
<proteinExistence type="predicted"/>
<dbReference type="OrthoDB" id="5298508at2"/>
<comment type="caution">
    <text evidence="3">The sequence shown here is derived from an EMBL/GenBank/DDBJ whole genome shotgun (WGS) entry which is preliminary data.</text>
</comment>
<dbReference type="SUPFAM" id="SSF141371">
    <property type="entry name" value="PilZ domain-like"/>
    <property type="match status" value="1"/>
</dbReference>
<dbReference type="RefSeq" id="WP_077278995.1">
    <property type="nucleotide sequence ID" value="NZ_MVBK01000057.1"/>
</dbReference>
<gene>
    <name evidence="3" type="ORF">B1C78_09930</name>
</gene>
<feature type="domain" description="PilZ" evidence="2">
    <location>
        <begin position="8"/>
        <end position="106"/>
    </location>
</feature>
<sequence length="126" mass="14201">MTRIQDPEKRRFHRISFEGSAYVSFDGGAETQVDLLDLSLHGALIRTTGMEAQPAPQQRCTLRVPLTQDLAISMETRVARVEGEETGLVVDRLDLDSAQHLKRLVELNLGDETLLNRDLAALFRRE</sequence>
<organism evidence="3 4">
    <name type="scientific">Thioalkalivibrio denitrificans</name>
    <dbReference type="NCBI Taxonomy" id="108003"/>
    <lineage>
        <taxon>Bacteria</taxon>
        <taxon>Pseudomonadati</taxon>
        <taxon>Pseudomonadota</taxon>
        <taxon>Gammaproteobacteria</taxon>
        <taxon>Chromatiales</taxon>
        <taxon>Ectothiorhodospiraceae</taxon>
        <taxon>Thioalkalivibrio</taxon>
    </lineage>
</organism>
<dbReference type="Pfam" id="PF07238">
    <property type="entry name" value="PilZ"/>
    <property type="match status" value="1"/>
</dbReference>
<keyword evidence="1" id="KW-0547">Nucleotide-binding</keyword>
<keyword evidence="4" id="KW-1185">Reference proteome</keyword>
<name>A0A1V3NFJ4_9GAMM</name>